<name>A0A8B8P6I0_9MYRT</name>
<dbReference type="AlphaFoldDB" id="A0A8B8P6I0"/>
<feature type="region of interest" description="Disordered" evidence="1">
    <location>
        <begin position="57"/>
        <end position="85"/>
    </location>
</feature>
<protein>
    <submittedName>
        <fullName evidence="4">Uncharacterized proline-rich protein-like</fullName>
    </submittedName>
</protein>
<accession>A0A8B8P6I0</accession>
<feature type="compositionally biased region" description="Pro residues" evidence="1">
    <location>
        <begin position="64"/>
        <end position="85"/>
    </location>
</feature>
<reference evidence="4" key="2">
    <citation type="submission" date="2025-08" db="UniProtKB">
        <authorList>
            <consortium name="RefSeq"/>
        </authorList>
    </citation>
    <scope>IDENTIFICATION</scope>
    <source>
        <tissue evidence="4">Leaf</tissue>
    </source>
</reference>
<evidence type="ECO:0000313" key="4">
    <source>
        <dbReference type="RefSeq" id="XP_030530455.1"/>
    </source>
</evidence>
<dbReference type="RefSeq" id="XP_030530455.1">
    <property type="nucleotide sequence ID" value="XM_030674595.2"/>
</dbReference>
<organism evidence="3 4">
    <name type="scientific">Rhodamnia argentea</name>
    <dbReference type="NCBI Taxonomy" id="178133"/>
    <lineage>
        <taxon>Eukaryota</taxon>
        <taxon>Viridiplantae</taxon>
        <taxon>Streptophyta</taxon>
        <taxon>Embryophyta</taxon>
        <taxon>Tracheophyta</taxon>
        <taxon>Spermatophyta</taxon>
        <taxon>Magnoliopsida</taxon>
        <taxon>eudicotyledons</taxon>
        <taxon>Gunneridae</taxon>
        <taxon>Pentapetalae</taxon>
        <taxon>rosids</taxon>
        <taxon>malvids</taxon>
        <taxon>Myrtales</taxon>
        <taxon>Myrtaceae</taxon>
        <taxon>Myrtoideae</taxon>
        <taxon>Myrteae</taxon>
        <taxon>Australasian group</taxon>
        <taxon>Rhodamnia</taxon>
    </lineage>
</organism>
<reference evidence="3" key="1">
    <citation type="submission" date="2025-05" db="UniProtKB">
        <authorList>
            <consortium name="RefSeq"/>
        </authorList>
    </citation>
    <scope>NUCLEOTIDE SEQUENCE [LARGE SCALE GENOMIC DNA]</scope>
</reference>
<feature type="signal peptide" evidence="2">
    <location>
        <begin position="1"/>
        <end position="23"/>
    </location>
</feature>
<dbReference type="KEGG" id="rarg:115740911"/>
<sequence>MVHSSFRQLIFLVLFLAVSLSNGDSTVPRETEPDKTTGTFHATKSGIKCSTCTCSDPCGQQQSLPPPPPPPPRPPPPPLPPPPPRFIYVTGMPGNLYSSDTNDDWHYYYSGASRNRVAGYNELVLLVGFGILGAVATW</sequence>
<gene>
    <name evidence="4" type="primary">LOC115740911</name>
</gene>
<keyword evidence="2" id="KW-0732">Signal</keyword>
<dbReference type="PANTHER" id="PTHR35094">
    <property type="entry name" value="LEUCINE-RICH REPEAT EXTENSIN-LIKE PROTEIN 2"/>
    <property type="match status" value="1"/>
</dbReference>
<feature type="chain" id="PRO_5034537076" evidence="2">
    <location>
        <begin position="24"/>
        <end position="138"/>
    </location>
</feature>
<dbReference type="Proteomes" id="UP000827889">
    <property type="component" value="Chromosome 2"/>
</dbReference>
<keyword evidence="3" id="KW-1185">Reference proteome</keyword>
<evidence type="ECO:0000313" key="3">
    <source>
        <dbReference type="Proteomes" id="UP000827889"/>
    </source>
</evidence>
<evidence type="ECO:0000256" key="1">
    <source>
        <dbReference type="SAM" id="MobiDB-lite"/>
    </source>
</evidence>
<evidence type="ECO:0000256" key="2">
    <source>
        <dbReference type="SAM" id="SignalP"/>
    </source>
</evidence>
<dbReference type="OrthoDB" id="1302077at2759"/>
<dbReference type="GeneID" id="115740911"/>
<dbReference type="PANTHER" id="PTHR35094:SF7">
    <property type="entry name" value="LEUCINE-RICH REPEAT EXTENSIN-LIKE PROTEIN 2"/>
    <property type="match status" value="1"/>
</dbReference>
<proteinExistence type="predicted"/>